<gene>
    <name evidence="2" type="ordered locus">Desru_2544</name>
</gene>
<dbReference type="InterPro" id="IPR011990">
    <property type="entry name" value="TPR-like_helical_dom_sf"/>
</dbReference>
<keyword evidence="2" id="KW-0808">Transferase</keyword>
<dbReference type="KEGG" id="dru:Desru_2544"/>
<dbReference type="RefSeq" id="WP_013842528.1">
    <property type="nucleotide sequence ID" value="NC_015589.1"/>
</dbReference>
<organism evidence="2 3">
    <name type="scientific">Desulforamulus ruminis (strain ATCC 23193 / DSM 2154 / NCIMB 8452 / DL)</name>
    <name type="common">Desulfotomaculum ruminis</name>
    <dbReference type="NCBI Taxonomy" id="696281"/>
    <lineage>
        <taxon>Bacteria</taxon>
        <taxon>Bacillati</taxon>
        <taxon>Bacillota</taxon>
        <taxon>Clostridia</taxon>
        <taxon>Eubacteriales</taxon>
        <taxon>Peptococcaceae</taxon>
        <taxon>Desulforamulus</taxon>
    </lineage>
</organism>
<dbReference type="EMBL" id="CP002780">
    <property type="protein sequence ID" value="AEG60772.1"/>
    <property type="molecule type" value="Genomic_DNA"/>
</dbReference>
<keyword evidence="3" id="KW-1185">Reference proteome</keyword>
<dbReference type="Gene3D" id="1.25.40.10">
    <property type="entry name" value="Tetratricopeptide repeat domain"/>
    <property type="match status" value="1"/>
</dbReference>
<name>F6DPT3_DESRL</name>
<dbReference type="AlphaFoldDB" id="F6DPT3"/>
<sequence>MISLSLCMIVKNEQEVLARCLESVEDLFDEIIIVDTGSIDSTAAIAKGFSDKVYDFPWVDDFAKARNYSFSKATMDYIMWLDADDILLPSELEKLKELKRTLSPDTDVVMMKYNVGFDEGGRVTLSYCRERILKRQNNYVWQDPVHEFIPLWGKIIDVDISITHGEKNRTHSDRNLKIYERMLSQGGELSTRGKLYYARELKTHGHMQKGIGQYKAFLAAGDGWVEDCISACFELSFCYEDDENIFNTLCQSFQYASPRAEICTRMGEYFFNRHRFKEAIFWYDLSLKLEKPTGWGFILEDYWGYIPAIQLCLCYYKLSDIKKAIEYNDLAAVFKPDDPSVLQNKQYFQKYNSL</sequence>
<dbReference type="STRING" id="696281.Desru_2544"/>
<dbReference type="InterPro" id="IPR001173">
    <property type="entry name" value="Glyco_trans_2-like"/>
</dbReference>
<reference evidence="2 3" key="2">
    <citation type="journal article" date="2012" name="Stand. Genomic Sci.">
        <title>Complete genome sequence of the sulfate-reducing firmicute Desulfotomaculum ruminis type strain (DL(T)).</title>
        <authorList>
            <person name="Spring S."/>
            <person name="Visser M."/>
            <person name="Lu M."/>
            <person name="Copeland A."/>
            <person name="Lapidus A."/>
            <person name="Lucas S."/>
            <person name="Cheng J.F."/>
            <person name="Han C."/>
            <person name="Tapia R."/>
            <person name="Goodwin L.A."/>
            <person name="Pitluck S."/>
            <person name="Ivanova N."/>
            <person name="Land M."/>
            <person name="Hauser L."/>
            <person name="Larimer F."/>
            <person name="Rohde M."/>
            <person name="Goker M."/>
            <person name="Detter J.C."/>
            <person name="Kyrpides N.C."/>
            <person name="Woyke T."/>
            <person name="Schaap P.J."/>
            <person name="Plugge C.M."/>
            <person name="Muyzer G."/>
            <person name="Kuever J."/>
            <person name="Pereira I.A."/>
            <person name="Parshina S.N."/>
            <person name="Bernier-Latmani R."/>
            <person name="Stams A.J."/>
            <person name="Klenk H.P."/>
        </authorList>
    </citation>
    <scope>NUCLEOTIDE SEQUENCE [LARGE SCALE GENOMIC DNA]</scope>
    <source>
        <strain evidence="3">ATCC 23193 / DSM 2154 / NCIB 8452 / DL</strain>
    </source>
</reference>
<accession>F6DPT3</accession>
<evidence type="ECO:0000313" key="2">
    <source>
        <dbReference type="EMBL" id="AEG60772.1"/>
    </source>
</evidence>
<proteinExistence type="predicted"/>
<protein>
    <submittedName>
        <fullName evidence="2">Glycosyl transferase family 2</fullName>
    </submittedName>
</protein>
<feature type="domain" description="Glycosyltransferase 2-like" evidence="1">
    <location>
        <begin position="5"/>
        <end position="148"/>
    </location>
</feature>
<dbReference type="InterPro" id="IPR029044">
    <property type="entry name" value="Nucleotide-diphossugar_trans"/>
</dbReference>
<dbReference type="PANTHER" id="PTHR43630">
    <property type="entry name" value="POLY-BETA-1,6-N-ACETYL-D-GLUCOSAMINE SYNTHASE"/>
    <property type="match status" value="1"/>
</dbReference>
<evidence type="ECO:0000259" key="1">
    <source>
        <dbReference type="Pfam" id="PF00535"/>
    </source>
</evidence>
<dbReference type="eggNOG" id="COG0463">
    <property type="taxonomic scope" value="Bacteria"/>
</dbReference>
<evidence type="ECO:0000313" key="3">
    <source>
        <dbReference type="Proteomes" id="UP000009234"/>
    </source>
</evidence>
<dbReference type="Pfam" id="PF00535">
    <property type="entry name" value="Glycos_transf_2"/>
    <property type="match status" value="1"/>
</dbReference>
<dbReference type="SUPFAM" id="SSF53448">
    <property type="entry name" value="Nucleotide-diphospho-sugar transferases"/>
    <property type="match status" value="1"/>
</dbReference>
<dbReference type="CDD" id="cd02511">
    <property type="entry name" value="Beta4Glucosyltransferase"/>
    <property type="match status" value="1"/>
</dbReference>
<dbReference type="Gene3D" id="3.90.550.10">
    <property type="entry name" value="Spore Coat Polysaccharide Biosynthesis Protein SpsA, Chain A"/>
    <property type="match status" value="1"/>
</dbReference>
<dbReference type="GO" id="GO:0016740">
    <property type="term" value="F:transferase activity"/>
    <property type="evidence" value="ECO:0007669"/>
    <property type="project" value="UniProtKB-KW"/>
</dbReference>
<dbReference type="OrthoDB" id="9815923at2"/>
<dbReference type="Proteomes" id="UP000009234">
    <property type="component" value="Chromosome"/>
</dbReference>
<dbReference type="SUPFAM" id="SSF48452">
    <property type="entry name" value="TPR-like"/>
    <property type="match status" value="1"/>
</dbReference>
<dbReference type="PANTHER" id="PTHR43630:SF2">
    <property type="entry name" value="GLYCOSYLTRANSFERASE"/>
    <property type="match status" value="1"/>
</dbReference>
<dbReference type="HOGENOM" id="CLU_023736_0_0_9"/>
<reference evidence="3" key="1">
    <citation type="submission" date="2011-05" db="EMBL/GenBank/DDBJ databases">
        <title>Complete sequence of Desulfotomaculum ruminis DSM 2154.</title>
        <authorList>
            <person name="Lucas S."/>
            <person name="Copeland A."/>
            <person name="Lapidus A."/>
            <person name="Cheng J.-F."/>
            <person name="Goodwin L."/>
            <person name="Pitluck S."/>
            <person name="Lu M."/>
            <person name="Detter J.C."/>
            <person name="Han C."/>
            <person name="Tapia R."/>
            <person name="Land M."/>
            <person name="Hauser L."/>
            <person name="Kyrpides N."/>
            <person name="Ivanova N."/>
            <person name="Mikhailova N."/>
            <person name="Pagani I."/>
            <person name="Stams A.J.M."/>
            <person name="Plugge C.M."/>
            <person name="Muyzer G."/>
            <person name="Kuever J."/>
            <person name="Parshina S.N."/>
            <person name="Ivanova A.E."/>
            <person name="Nazina T.N."/>
            <person name="Brambilla E."/>
            <person name="Spring S."/>
            <person name="Klenk H.-P."/>
            <person name="Woyke T."/>
        </authorList>
    </citation>
    <scope>NUCLEOTIDE SEQUENCE [LARGE SCALE GENOMIC DNA]</scope>
    <source>
        <strain evidence="3">ATCC 23193 / DSM 2154 / NCIB 8452 / DL</strain>
    </source>
</reference>